<proteinExistence type="evidence at transcript level"/>
<feature type="domain" description="G-protein coupled receptors family 1 profile" evidence="9">
    <location>
        <begin position="19"/>
        <end position="259"/>
    </location>
</feature>
<reference evidence="10" key="1">
    <citation type="journal article" date="2018" name="Elife">
        <title>A gonad-expressed opsin mediates light-induced spawning in the jellyfish Clytia.</title>
        <authorList>
            <person name="Quiroga Artigas G."/>
            <person name="Lapebie P."/>
            <person name="Leclere L."/>
            <person name="Takeda N."/>
            <person name="Deguchi R."/>
            <person name="Jekely G."/>
            <person name="Momose T."/>
            <person name="Houliston E."/>
        </authorList>
    </citation>
    <scope>NUCLEOTIDE SEQUENCE</scope>
</reference>
<dbReference type="GO" id="GO:0004930">
    <property type="term" value="F:G protein-coupled receptor activity"/>
    <property type="evidence" value="ECO:0007669"/>
    <property type="project" value="UniProtKB-KW"/>
</dbReference>
<dbReference type="EMBL" id="MF435922">
    <property type="protein sequence ID" value="AUO16427.1"/>
    <property type="molecule type" value="mRNA"/>
</dbReference>
<protein>
    <submittedName>
        <fullName evidence="11">G_PROTEIN_RECEP_F1_2 domain-containing protein</fullName>
    </submittedName>
    <submittedName>
        <fullName evidence="10">Opsin 9</fullName>
    </submittedName>
</protein>
<dbReference type="GeneID" id="136819358"/>
<dbReference type="RefSeq" id="XP_066911000.1">
    <property type="nucleotide sequence ID" value="XM_067054899.1"/>
</dbReference>
<comment type="subcellular location">
    <subcellularLocation>
        <location evidence="1">Membrane</location>
        <topology evidence="1">Multi-pass membrane protein</topology>
    </subcellularLocation>
</comment>
<sequence>MKVGSLFFISTILSISLPMNTLSFIVLVRGRRRFKRQWFTLINLIIVHLIQTFFHLPLLIYNTVNSQWMFSEDFCQLDAFVMAVAGFEIIFTHLVISIERFIKLKYPMRYEQVLSTNVLKFASASTWLVAILFSCPPMFGWSKYVLDGGVHCGNDLVENAGNISYLLVCSIFGFLVPYIASITLSIKFLVEVKQVGKIYPVSKSISVFVITSMTTFTIAWLPLVACIIFSLTVKRLEPFNMEVVSMVTKITIITDTLLFLYLKRDFQEVAKRTISRMKSDSIVKFSFSSSG</sequence>
<keyword evidence="6" id="KW-0675">Receptor</keyword>
<dbReference type="EnsemblMetazoa" id="CLYHEMT014335.1">
    <property type="protein sequence ID" value="CLYHEMP014335.1"/>
    <property type="gene ID" value="CLYHEMG014335"/>
</dbReference>
<evidence type="ECO:0000256" key="7">
    <source>
        <dbReference type="ARBA" id="ARBA00023224"/>
    </source>
</evidence>
<dbReference type="PRINTS" id="PR00237">
    <property type="entry name" value="GPCRRHODOPSN"/>
</dbReference>
<feature type="transmembrane region" description="Helical" evidence="8">
    <location>
        <begin position="243"/>
        <end position="262"/>
    </location>
</feature>
<dbReference type="InterPro" id="IPR017452">
    <property type="entry name" value="GPCR_Rhodpsn_7TM"/>
</dbReference>
<dbReference type="RefSeq" id="XP_066911001.1">
    <property type="nucleotide sequence ID" value="XM_067054900.1"/>
</dbReference>
<name>A0A2I6SFS3_9CNID</name>
<evidence type="ECO:0000256" key="6">
    <source>
        <dbReference type="ARBA" id="ARBA00023170"/>
    </source>
</evidence>
<dbReference type="PROSITE" id="PS50262">
    <property type="entry name" value="G_PROTEIN_RECEP_F1_2"/>
    <property type="match status" value="1"/>
</dbReference>
<evidence type="ECO:0000313" key="12">
    <source>
        <dbReference type="Proteomes" id="UP000594262"/>
    </source>
</evidence>
<dbReference type="InterPro" id="IPR050125">
    <property type="entry name" value="GPCR_opsins"/>
</dbReference>
<dbReference type="OrthoDB" id="10044919at2759"/>
<dbReference type="Proteomes" id="UP000594262">
    <property type="component" value="Unplaced"/>
</dbReference>
<keyword evidence="4" id="KW-0297">G-protein coupled receptor</keyword>
<feature type="transmembrane region" description="Helical" evidence="8">
    <location>
        <begin position="207"/>
        <end position="231"/>
    </location>
</feature>
<keyword evidence="7" id="KW-0807">Transducer</keyword>
<dbReference type="SUPFAM" id="SSF81321">
    <property type="entry name" value="Family A G protein-coupled receptor-like"/>
    <property type="match status" value="1"/>
</dbReference>
<keyword evidence="12" id="KW-1185">Reference proteome</keyword>
<evidence type="ECO:0000256" key="4">
    <source>
        <dbReference type="ARBA" id="ARBA00023040"/>
    </source>
</evidence>
<keyword evidence="2 8" id="KW-0812">Transmembrane</keyword>
<evidence type="ECO:0000256" key="8">
    <source>
        <dbReference type="SAM" id="Phobius"/>
    </source>
</evidence>
<evidence type="ECO:0000256" key="2">
    <source>
        <dbReference type="ARBA" id="ARBA00022692"/>
    </source>
</evidence>
<dbReference type="Pfam" id="PF00001">
    <property type="entry name" value="7tm_1"/>
    <property type="match status" value="1"/>
</dbReference>
<feature type="transmembrane region" description="Helical" evidence="8">
    <location>
        <begin position="80"/>
        <end position="98"/>
    </location>
</feature>
<reference evidence="11" key="2">
    <citation type="submission" date="2021-01" db="UniProtKB">
        <authorList>
            <consortium name="EnsemblMetazoa"/>
        </authorList>
    </citation>
    <scope>IDENTIFICATION</scope>
</reference>
<dbReference type="InterPro" id="IPR000276">
    <property type="entry name" value="GPCR_Rhodpsn"/>
</dbReference>
<feature type="transmembrane region" description="Helical" evidence="8">
    <location>
        <begin position="40"/>
        <end position="60"/>
    </location>
</feature>
<keyword evidence="5 8" id="KW-0472">Membrane</keyword>
<evidence type="ECO:0000313" key="11">
    <source>
        <dbReference type="EnsemblMetazoa" id="CLYHEMP014335.1"/>
    </source>
</evidence>
<dbReference type="EnsemblMetazoa" id="CLYHEMT016420.1">
    <property type="protein sequence ID" value="CLYHEMP016420.1"/>
    <property type="gene ID" value="CLYHEMG016420"/>
</dbReference>
<dbReference type="GeneID" id="136798312"/>
<evidence type="ECO:0000256" key="1">
    <source>
        <dbReference type="ARBA" id="ARBA00004141"/>
    </source>
</evidence>
<evidence type="ECO:0000256" key="5">
    <source>
        <dbReference type="ARBA" id="ARBA00023136"/>
    </source>
</evidence>
<keyword evidence="3 8" id="KW-1133">Transmembrane helix</keyword>
<dbReference type="RefSeq" id="XP_066931695.1">
    <property type="nucleotide sequence ID" value="XM_067075594.1"/>
</dbReference>
<evidence type="ECO:0000256" key="3">
    <source>
        <dbReference type="ARBA" id="ARBA00022989"/>
    </source>
</evidence>
<accession>A0A2I6SFS3</accession>
<feature type="transmembrane region" description="Helical" evidence="8">
    <location>
        <begin position="163"/>
        <end position="186"/>
    </location>
</feature>
<organism evidence="10">
    <name type="scientific">Clytia hemisphaerica</name>
    <dbReference type="NCBI Taxonomy" id="252671"/>
    <lineage>
        <taxon>Eukaryota</taxon>
        <taxon>Metazoa</taxon>
        <taxon>Cnidaria</taxon>
        <taxon>Hydrozoa</taxon>
        <taxon>Hydroidolina</taxon>
        <taxon>Leptothecata</taxon>
        <taxon>Obeliida</taxon>
        <taxon>Clytiidae</taxon>
        <taxon>Clytia</taxon>
    </lineage>
</organism>
<dbReference type="GO" id="GO:0016020">
    <property type="term" value="C:membrane"/>
    <property type="evidence" value="ECO:0007669"/>
    <property type="project" value="UniProtKB-SubCell"/>
</dbReference>
<dbReference type="Gene3D" id="1.20.1070.10">
    <property type="entry name" value="Rhodopsin 7-helix transmembrane proteins"/>
    <property type="match status" value="1"/>
</dbReference>
<evidence type="ECO:0000313" key="10">
    <source>
        <dbReference type="EMBL" id="AUO16427.1"/>
    </source>
</evidence>
<evidence type="ECO:0000259" key="9">
    <source>
        <dbReference type="PROSITE" id="PS50262"/>
    </source>
</evidence>
<feature type="transmembrane region" description="Helical" evidence="8">
    <location>
        <begin position="6"/>
        <end position="28"/>
    </location>
</feature>
<dbReference type="RefSeq" id="XP_066931696.1">
    <property type="nucleotide sequence ID" value="XM_067075595.1"/>
</dbReference>
<dbReference type="PANTHER" id="PTHR24240">
    <property type="entry name" value="OPSIN"/>
    <property type="match status" value="1"/>
</dbReference>
<feature type="transmembrane region" description="Helical" evidence="8">
    <location>
        <begin position="118"/>
        <end position="139"/>
    </location>
</feature>
<dbReference type="AlphaFoldDB" id="A0A2I6SFS3"/>